<sequence>MLKPDILTALAKAFQCLFKGLTNLNSVAALAIIVEVIKIVFPQAPSFSGNLSTFCIVNPSATCVSIIPTSAVCGQAIPVTLPGNLNLGPCFNLGSLVCPAGSHVTDTLVANFIKTLQERNKCNLPYGFTSEVFFWL</sequence>
<accession>A0AAQ4DZS3</accession>
<dbReference type="Proteomes" id="UP001321473">
    <property type="component" value="Unassembled WGS sequence"/>
</dbReference>
<organism evidence="1 2">
    <name type="scientific">Amblyomma americanum</name>
    <name type="common">Lone star tick</name>
    <dbReference type="NCBI Taxonomy" id="6943"/>
    <lineage>
        <taxon>Eukaryota</taxon>
        <taxon>Metazoa</taxon>
        <taxon>Ecdysozoa</taxon>
        <taxon>Arthropoda</taxon>
        <taxon>Chelicerata</taxon>
        <taxon>Arachnida</taxon>
        <taxon>Acari</taxon>
        <taxon>Parasitiformes</taxon>
        <taxon>Ixodida</taxon>
        <taxon>Ixodoidea</taxon>
        <taxon>Ixodidae</taxon>
        <taxon>Amblyomminae</taxon>
        <taxon>Amblyomma</taxon>
    </lineage>
</organism>
<gene>
    <name evidence="1" type="ORF">V5799_005256</name>
</gene>
<keyword evidence="2" id="KW-1185">Reference proteome</keyword>
<protein>
    <submittedName>
        <fullName evidence="1">Uncharacterized protein</fullName>
    </submittedName>
</protein>
<comment type="caution">
    <text evidence="1">The sequence shown here is derived from an EMBL/GenBank/DDBJ whole genome shotgun (WGS) entry which is preliminary data.</text>
</comment>
<evidence type="ECO:0000313" key="1">
    <source>
        <dbReference type="EMBL" id="KAK8767963.1"/>
    </source>
</evidence>
<name>A0AAQ4DZS3_AMBAM</name>
<dbReference type="EMBL" id="JARKHS020024719">
    <property type="protein sequence ID" value="KAK8767963.1"/>
    <property type="molecule type" value="Genomic_DNA"/>
</dbReference>
<evidence type="ECO:0000313" key="2">
    <source>
        <dbReference type="Proteomes" id="UP001321473"/>
    </source>
</evidence>
<dbReference type="AlphaFoldDB" id="A0AAQ4DZS3"/>
<proteinExistence type="predicted"/>
<reference evidence="1 2" key="1">
    <citation type="journal article" date="2023" name="Arcadia Sci">
        <title>De novo assembly of a long-read Amblyomma americanum tick genome.</title>
        <authorList>
            <person name="Chou S."/>
            <person name="Poskanzer K.E."/>
            <person name="Rollins M."/>
            <person name="Thuy-Boun P.S."/>
        </authorList>
    </citation>
    <scope>NUCLEOTIDE SEQUENCE [LARGE SCALE GENOMIC DNA]</scope>
    <source>
        <strain evidence="1">F_SG_1</strain>
        <tissue evidence="1">Salivary glands</tissue>
    </source>
</reference>